<protein>
    <submittedName>
        <fullName evidence="2">Ribonuclease H-like superfamily</fullName>
    </submittedName>
</protein>
<dbReference type="InterPro" id="IPR044730">
    <property type="entry name" value="RNase_H-like_dom_plant"/>
</dbReference>
<evidence type="ECO:0000259" key="1">
    <source>
        <dbReference type="Pfam" id="PF13456"/>
    </source>
</evidence>
<comment type="caution">
    <text evidence="2">The sequence shown here is derived from an EMBL/GenBank/DDBJ whole genome shotgun (WGS) entry which is preliminary data.</text>
</comment>
<accession>A0A8T2CMJ2</accession>
<evidence type="ECO:0000313" key="2">
    <source>
        <dbReference type="EMBL" id="KAG7599380.1"/>
    </source>
</evidence>
<dbReference type="OrthoDB" id="1029524at2759"/>
<dbReference type="PANTHER" id="PTHR47723:SF19">
    <property type="entry name" value="POLYNUCLEOTIDYL TRANSFERASE, RIBONUCLEASE H-LIKE SUPERFAMILY PROTEIN"/>
    <property type="match status" value="1"/>
</dbReference>
<proteinExistence type="predicted"/>
<dbReference type="AlphaFoldDB" id="A0A8T2CMJ2"/>
<reference evidence="2 3" key="1">
    <citation type="submission" date="2020-12" db="EMBL/GenBank/DDBJ databases">
        <title>Concerted genomic and epigenomic changes stabilize Arabidopsis allopolyploids.</title>
        <authorList>
            <person name="Chen Z."/>
        </authorList>
    </citation>
    <scope>NUCLEOTIDE SEQUENCE [LARGE SCALE GENOMIC DNA]</scope>
    <source>
        <strain evidence="2">As9502</strain>
        <tissue evidence="2">Leaf</tissue>
    </source>
</reference>
<dbReference type="EMBL" id="JAEFBJ010000006">
    <property type="protein sequence ID" value="KAG7599380.1"/>
    <property type="molecule type" value="Genomic_DNA"/>
</dbReference>
<dbReference type="GO" id="GO:0004523">
    <property type="term" value="F:RNA-DNA hybrid ribonuclease activity"/>
    <property type="evidence" value="ECO:0007669"/>
    <property type="project" value="InterPro"/>
</dbReference>
<dbReference type="GO" id="GO:0003676">
    <property type="term" value="F:nucleic acid binding"/>
    <property type="evidence" value="ECO:0007669"/>
    <property type="project" value="InterPro"/>
</dbReference>
<name>A0A8T2CMJ2_ARASU</name>
<dbReference type="InterPro" id="IPR053151">
    <property type="entry name" value="RNase_H-like"/>
</dbReference>
<sequence length="102" mass="12148">MQHCWIRGHKKVIFEGDCKELTQLLQGHSLNFGIHNWIREITHWKGKFESVIFQWIGRARNKAADQLTKSSMPRNTNFVYHFYIPRVLTDILHEDLCMATQH</sequence>
<feature type="domain" description="RNase H type-1" evidence="1">
    <location>
        <begin position="1"/>
        <end position="70"/>
    </location>
</feature>
<organism evidence="2 3">
    <name type="scientific">Arabidopsis suecica</name>
    <name type="common">Swedish thale-cress</name>
    <name type="synonym">Cardaminopsis suecica</name>
    <dbReference type="NCBI Taxonomy" id="45249"/>
    <lineage>
        <taxon>Eukaryota</taxon>
        <taxon>Viridiplantae</taxon>
        <taxon>Streptophyta</taxon>
        <taxon>Embryophyta</taxon>
        <taxon>Tracheophyta</taxon>
        <taxon>Spermatophyta</taxon>
        <taxon>Magnoliopsida</taxon>
        <taxon>eudicotyledons</taxon>
        <taxon>Gunneridae</taxon>
        <taxon>Pentapetalae</taxon>
        <taxon>rosids</taxon>
        <taxon>malvids</taxon>
        <taxon>Brassicales</taxon>
        <taxon>Brassicaceae</taxon>
        <taxon>Camelineae</taxon>
        <taxon>Arabidopsis</taxon>
    </lineage>
</organism>
<dbReference type="InterPro" id="IPR002156">
    <property type="entry name" value="RNaseH_domain"/>
</dbReference>
<dbReference type="CDD" id="cd06222">
    <property type="entry name" value="RNase_H_like"/>
    <property type="match status" value="1"/>
</dbReference>
<dbReference type="Proteomes" id="UP000694251">
    <property type="component" value="Chromosome 6"/>
</dbReference>
<gene>
    <name evidence="2" type="ORF">ISN44_As06g035620</name>
</gene>
<evidence type="ECO:0000313" key="3">
    <source>
        <dbReference type="Proteomes" id="UP000694251"/>
    </source>
</evidence>
<dbReference type="PANTHER" id="PTHR47723">
    <property type="entry name" value="OS05G0353850 PROTEIN"/>
    <property type="match status" value="1"/>
</dbReference>
<keyword evidence="3" id="KW-1185">Reference proteome</keyword>
<dbReference type="Pfam" id="PF13456">
    <property type="entry name" value="RVT_3"/>
    <property type="match status" value="1"/>
</dbReference>